<feature type="domain" description="Peptidase C39-like" evidence="3">
    <location>
        <begin position="45"/>
        <end position="157"/>
    </location>
</feature>
<gene>
    <name evidence="4" type="ORF">BTO32_14665</name>
</gene>
<evidence type="ECO:0000259" key="3">
    <source>
        <dbReference type="Pfam" id="PF13529"/>
    </source>
</evidence>
<keyword evidence="5" id="KW-1185">Reference proteome</keyword>
<dbReference type="InterPro" id="IPR039563">
    <property type="entry name" value="Peptidase_C39_single_dom"/>
</dbReference>
<evidence type="ECO:0000313" key="4">
    <source>
        <dbReference type="EMBL" id="ONF42917.1"/>
    </source>
</evidence>
<accession>A0A1V2DQJ5</accession>
<name>A0A1V2DQJ5_9GAMM</name>
<organism evidence="4 5">
    <name type="scientific">Marinobacter lutaoensis</name>
    <dbReference type="NCBI Taxonomy" id="135739"/>
    <lineage>
        <taxon>Bacteria</taxon>
        <taxon>Pseudomonadati</taxon>
        <taxon>Pseudomonadota</taxon>
        <taxon>Gammaproteobacteria</taxon>
        <taxon>Pseudomonadales</taxon>
        <taxon>Marinobacteraceae</taxon>
        <taxon>Marinobacter</taxon>
    </lineage>
</organism>
<feature type="chain" id="PRO_5013115659" description="Peptidase C39-like domain-containing protein" evidence="2">
    <location>
        <begin position="27"/>
        <end position="327"/>
    </location>
</feature>
<dbReference type="STRING" id="135739.BTO32_14665"/>
<dbReference type="PROSITE" id="PS51257">
    <property type="entry name" value="PROKAR_LIPOPROTEIN"/>
    <property type="match status" value="1"/>
</dbReference>
<proteinExistence type="predicted"/>
<dbReference type="RefSeq" id="WP_076725384.1">
    <property type="nucleotide sequence ID" value="NZ_MSCW01000008.1"/>
</dbReference>
<feature type="compositionally biased region" description="Pro residues" evidence="1">
    <location>
        <begin position="312"/>
        <end position="327"/>
    </location>
</feature>
<keyword evidence="2" id="KW-0732">Signal</keyword>
<dbReference type="InterPro" id="IPR011990">
    <property type="entry name" value="TPR-like_helical_dom_sf"/>
</dbReference>
<comment type="caution">
    <text evidence="4">The sequence shown here is derived from an EMBL/GenBank/DDBJ whole genome shotgun (WGS) entry which is preliminary data.</text>
</comment>
<reference evidence="4 5" key="1">
    <citation type="submission" date="2016-12" db="EMBL/GenBank/DDBJ databases">
        <title>Marinobacter lutaoensis whole genome sequencing.</title>
        <authorList>
            <person name="Verma A."/>
            <person name="Krishnamurthi S."/>
        </authorList>
    </citation>
    <scope>NUCLEOTIDE SEQUENCE [LARGE SCALE GENOMIC DNA]</scope>
    <source>
        <strain evidence="4 5">T5054</strain>
    </source>
</reference>
<dbReference type="CDD" id="cd02549">
    <property type="entry name" value="Peptidase_C39A"/>
    <property type="match status" value="1"/>
</dbReference>
<dbReference type="EMBL" id="MSCW01000008">
    <property type="protein sequence ID" value="ONF42917.1"/>
    <property type="molecule type" value="Genomic_DNA"/>
</dbReference>
<dbReference type="NCBIfam" id="NF033920">
    <property type="entry name" value="C39_PA2778_fam"/>
    <property type="match status" value="1"/>
</dbReference>
<dbReference type="AlphaFoldDB" id="A0A1V2DQJ5"/>
<protein>
    <recommendedName>
        <fullName evidence="3">Peptidase C39-like domain-containing protein</fullName>
    </recommendedName>
</protein>
<dbReference type="Proteomes" id="UP000189339">
    <property type="component" value="Unassembled WGS sequence"/>
</dbReference>
<evidence type="ECO:0000256" key="2">
    <source>
        <dbReference type="SAM" id="SignalP"/>
    </source>
</evidence>
<evidence type="ECO:0000313" key="5">
    <source>
        <dbReference type="Proteomes" id="UP000189339"/>
    </source>
</evidence>
<feature type="signal peptide" evidence="2">
    <location>
        <begin position="1"/>
        <end position="26"/>
    </location>
</feature>
<sequence length="327" mass="35657">MPQTLLRAGRRLALLGVLLLAGCATAPPWPDRPASAPSGRVLLDQVPFYPQERYQCGPASLAMMLNSQGLRTDPDRLKALVYLPGRQGSLQVEMVAAARAHDMVVYPLAARFDAILAELDAGHPVLVLQNLMFDWWPQWHFAVVVGYDAAQETVILNTDTREHYAMPYPAFLATWGRAERWAVVVLPPGQLPATARPLDYLRAAHDLESTGHPQAARRAYQGAAERWPERPEPGLALANLAFAQAQWRDAARQLIDLARRFPDYASGWNNLGFTLERLGCRTAASAALACAARLDPERFGSARLEGGSPATPTLPCPTVPACPATSP</sequence>
<dbReference type="SUPFAM" id="SSF48452">
    <property type="entry name" value="TPR-like"/>
    <property type="match status" value="1"/>
</dbReference>
<dbReference type="Gene3D" id="1.25.40.10">
    <property type="entry name" value="Tetratricopeptide repeat domain"/>
    <property type="match status" value="1"/>
</dbReference>
<dbReference type="Pfam" id="PF13529">
    <property type="entry name" value="Peptidase_C39_2"/>
    <property type="match status" value="1"/>
</dbReference>
<feature type="region of interest" description="Disordered" evidence="1">
    <location>
        <begin position="302"/>
        <end position="327"/>
    </location>
</feature>
<evidence type="ECO:0000256" key="1">
    <source>
        <dbReference type="SAM" id="MobiDB-lite"/>
    </source>
</evidence>
<dbReference type="InterPro" id="IPR039564">
    <property type="entry name" value="Peptidase_C39-like"/>
</dbReference>
<dbReference type="Gene3D" id="3.90.70.10">
    <property type="entry name" value="Cysteine proteinases"/>
    <property type="match status" value="1"/>
</dbReference>